<dbReference type="Gene3D" id="3.30.420.130">
    <property type="entry name" value="Dinitrogenase iron-molybdenum cofactor biosynthesis domain"/>
    <property type="match status" value="1"/>
</dbReference>
<dbReference type="HAMAP" id="MF_00674">
    <property type="entry name" value="UPF0251"/>
    <property type="match status" value="1"/>
</dbReference>
<dbReference type="SUPFAM" id="SSF53146">
    <property type="entry name" value="Nitrogenase accessory factor-like"/>
    <property type="match status" value="1"/>
</dbReference>
<protein>
    <recommendedName>
        <fullName evidence="2">UPF0251 protein H9894_10720</fullName>
    </recommendedName>
</protein>
<dbReference type="EMBL" id="DXHV01000085">
    <property type="protein sequence ID" value="HIW01640.1"/>
    <property type="molecule type" value="Genomic_DNA"/>
</dbReference>
<reference evidence="4" key="2">
    <citation type="submission" date="2021-04" db="EMBL/GenBank/DDBJ databases">
        <authorList>
            <person name="Gilroy R."/>
        </authorList>
    </citation>
    <scope>NUCLEOTIDE SEQUENCE</scope>
    <source>
        <strain evidence="4">ChiHecec2B26-446</strain>
    </source>
</reference>
<accession>A0A9D1TQD8</accession>
<evidence type="ECO:0000313" key="5">
    <source>
        <dbReference type="Proteomes" id="UP000886752"/>
    </source>
</evidence>
<gene>
    <name evidence="4" type="ORF">H9894_10720</name>
</gene>
<dbReference type="Pfam" id="PF02579">
    <property type="entry name" value="Nitro_FeMo-Co"/>
    <property type="match status" value="1"/>
</dbReference>
<dbReference type="PANTHER" id="PTHR37478">
    <property type="match status" value="1"/>
</dbReference>
<evidence type="ECO:0000256" key="1">
    <source>
        <dbReference type="ARBA" id="ARBA00009350"/>
    </source>
</evidence>
<dbReference type="Proteomes" id="UP000886752">
    <property type="component" value="Unassembled WGS sequence"/>
</dbReference>
<comment type="caution">
    <text evidence="4">The sequence shown here is derived from an EMBL/GenBank/DDBJ whole genome shotgun (WGS) entry which is preliminary data.</text>
</comment>
<dbReference type="PANTHER" id="PTHR37478:SF2">
    <property type="entry name" value="UPF0251 PROTEIN TK0562"/>
    <property type="match status" value="1"/>
</dbReference>
<evidence type="ECO:0000313" key="4">
    <source>
        <dbReference type="EMBL" id="HIW01640.1"/>
    </source>
</evidence>
<dbReference type="InterPro" id="IPR036105">
    <property type="entry name" value="DiNase_FeMo-co_biosyn_sf"/>
</dbReference>
<evidence type="ECO:0000259" key="3">
    <source>
        <dbReference type="Pfam" id="PF02579"/>
    </source>
</evidence>
<sequence>MARPKHCRYVERAPNACYFKPCGIPFYQLDEVRLSVEGLEALRLSDIEGLTASEAALRVRVSRHSYGRTLAEARKAVAEALVHGKVLRIEGGSYVLLQNGHSCFRKRRPDTMITVAISSEGPTLEDMVDSRYGRAGGFLLASFADNDLNRDPEIAYLDNGDAQIMAQGAGIATTEHLCNAGVTVVLSGYVGPKAFEALEAAGIDVYQDMDNMTVGQALDKFRKGECTKASAANHESGMPL</sequence>
<dbReference type="InterPro" id="IPR003731">
    <property type="entry name" value="Di-Nase_FeMo-co_biosynth"/>
</dbReference>
<reference evidence="4" key="1">
    <citation type="journal article" date="2021" name="PeerJ">
        <title>Extensive microbial diversity within the chicken gut microbiome revealed by metagenomics and culture.</title>
        <authorList>
            <person name="Gilroy R."/>
            <person name="Ravi A."/>
            <person name="Getino M."/>
            <person name="Pursley I."/>
            <person name="Horton D.L."/>
            <person name="Alikhan N.F."/>
            <person name="Baker D."/>
            <person name="Gharbi K."/>
            <person name="Hall N."/>
            <person name="Watson M."/>
            <person name="Adriaenssens E.M."/>
            <person name="Foster-Nyarko E."/>
            <person name="Jarju S."/>
            <person name="Secka A."/>
            <person name="Antonio M."/>
            <person name="Oren A."/>
            <person name="Chaudhuri R.R."/>
            <person name="La Ragione R."/>
            <person name="Hildebrand F."/>
            <person name="Pallen M.J."/>
        </authorList>
    </citation>
    <scope>NUCLEOTIDE SEQUENCE</scope>
    <source>
        <strain evidence="4">ChiHecec2B26-446</strain>
    </source>
</reference>
<name>A0A9D1TQD8_9BACT</name>
<comment type="similarity">
    <text evidence="1 2">Belongs to the UPF0251 family.</text>
</comment>
<dbReference type="Pfam" id="PF02001">
    <property type="entry name" value="DUF134"/>
    <property type="match status" value="1"/>
</dbReference>
<evidence type="ECO:0000256" key="2">
    <source>
        <dbReference type="HAMAP-Rule" id="MF_00674"/>
    </source>
</evidence>
<proteinExistence type="inferred from homology"/>
<dbReference type="InterPro" id="IPR002852">
    <property type="entry name" value="UPF0251"/>
</dbReference>
<dbReference type="AlphaFoldDB" id="A0A9D1TQD8"/>
<organism evidence="4 5">
    <name type="scientific">Candidatus Desulfovibrio intestinipullorum</name>
    <dbReference type="NCBI Taxonomy" id="2838536"/>
    <lineage>
        <taxon>Bacteria</taxon>
        <taxon>Pseudomonadati</taxon>
        <taxon>Thermodesulfobacteriota</taxon>
        <taxon>Desulfovibrionia</taxon>
        <taxon>Desulfovibrionales</taxon>
        <taxon>Desulfovibrionaceae</taxon>
        <taxon>Desulfovibrio</taxon>
    </lineage>
</organism>
<feature type="domain" description="Dinitrogenase iron-molybdenum cofactor biosynthesis" evidence="3">
    <location>
        <begin position="125"/>
        <end position="222"/>
    </location>
</feature>